<organism evidence="8 9">
    <name type="scientific">Rhizodiscina lignyota</name>
    <dbReference type="NCBI Taxonomy" id="1504668"/>
    <lineage>
        <taxon>Eukaryota</taxon>
        <taxon>Fungi</taxon>
        <taxon>Dikarya</taxon>
        <taxon>Ascomycota</taxon>
        <taxon>Pezizomycotina</taxon>
        <taxon>Dothideomycetes</taxon>
        <taxon>Pleosporomycetidae</taxon>
        <taxon>Aulographales</taxon>
        <taxon>Rhizodiscinaceae</taxon>
        <taxon>Rhizodiscina</taxon>
    </lineage>
</organism>
<dbReference type="GO" id="GO:0016020">
    <property type="term" value="C:membrane"/>
    <property type="evidence" value="ECO:0007669"/>
    <property type="project" value="UniProtKB-SubCell"/>
</dbReference>
<keyword evidence="3 6" id="KW-1133">Transmembrane helix</keyword>
<dbReference type="GO" id="GO:0071944">
    <property type="term" value="C:cell periphery"/>
    <property type="evidence" value="ECO:0007669"/>
    <property type="project" value="UniProtKB-ARBA"/>
</dbReference>
<reference evidence="8" key="1">
    <citation type="journal article" date="2020" name="Stud. Mycol.">
        <title>101 Dothideomycetes genomes: a test case for predicting lifestyles and emergence of pathogens.</title>
        <authorList>
            <person name="Haridas S."/>
            <person name="Albert R."/>
            <person name="Binder M."/>
            <person name="Bloem J."/>
            <person name="Labutti K."/>
            <person name="Salamov A."/>
            <person name="Andreopoulos B."/>
            <person name="Baker S."/>
            <person name="Barry K."/>
            <person name="Bills G."/>
            <person name="Bluhm B."/>
            <person name="Cannon C."/>
            <person name="Castanera R."/>
            <person name="Culley D."/>
            <person name="Daum C."/>
            <person name="Ezra D."/>
            <person name="Gonzalez J."/>
            <person name="Henrissat B."/>
            <person name="Kuo A."/>
            <person name="Liang C."/>
            <person name="Lipzen A."/>
            <person name="Lutzoni F."/>
            <person name="Magnuson J."/>
            <person name="Mondo S."/>
            <person name="Nolan M."/>
            <person name="Ohm R."/>
            <person name="Pangilinan J."/>
            <person name="Park H.-J."/>
            <person name="Ramirez L."/>
            <person name="Alfaro M."/>
            <person name="Sun H."/>
            <person name="Tritt A."/>
            <person name="Yoshinaga Y."/>
            <person name="Zwiers L.-H."/>
            <person name="Turgeon B."/>
            <person name="Goodwin S."/>
            <person name="Spatafora J."/>
            <person name="Crous P."/>
            <person name="Grigoriev I."/>
        </authorList>
    </citation>
    <scope>NUCLEOTIDE SEQUENCE</scope>
    <source>
        <strain evidence="8">CBS 133067</strain>
    </source>
</reference>
<feature type="chain" id="PRO_5040173129" evidence="7">
    <location>
        <begin position="18"/>
        <end position="716"/>
    </location>
</feature>
<protein>
    <submittedName>
        <fullName evidence="8">Uncharacterized protein</fullName>
    </submittedName>
</protein>
<evidence type="ECO:0000313" key="8">
    <source>
        <dbReference type="EMBL" id="KAF2104134.1"/>
    </source>
</evidence>
<evidence type="ECO:0000256" key="2">
    <source>
        <dbReference type="ARBA" id="ARBA00022692"/>
    </source>
</evidence>
<dbReference type="PANTHER" id="PTHR15549">
    <property type="entry name" value="PAIRED IMMUNOGLOBULIN-LIKE TYPE 2 RECEPTOR"/>
    <property type="match status" value="1"/>
</dbReference>
<evidence type="ECO:0000256" key="7">
    <source>
        <dbReference type="SAM" id="SignalP"/>
    </source>
</evidence>
<evidence type="ECO:0000256" key="4">
    <source>
        <dbReference type="ARBA" id="ARBA00023136"/>
    </source>
</evidence>
<gene>
    <name evidence="8" type="ORF">NA57DRAFT_50980</name>
</gene>
<feature type="transmembrane region" description="Helical" evidence="6">
    <location>
        <begin position="193"/>
        <end position="217"/>
    </location>
</feature>
<feature type="compositionally biased region" description="Low complexity" evidence="5">
    <location>
        <begin position="230"/>
        <end position="255"/>
    </location>
</feature>
<keyword evidence="4 6" id="KW-0472">Membrane</keyword>
<keyword evidence="7" id="KW-0732">Signal</keyword>
<keyword evidence="2 6" id="KW-0812">Transmembrane</keyword>
<keyword evidence="9" id="KW-1185">Reference proteome</keyword>
<dbReference type="AlphaFoldDB" id="A0A9P4IQW7"/>
<feature type="signal peptide" evidence="7">
    <location>
        <begin position="1"/>
        <end position="17"/>
    </location>
</feature>
<feature type="region of interest" description="Disordered" evidence="5">
    <location>
        <begin position="228"/>
        <end position="273"/>
    </location>
</feature>
<dbReference type="OrthoDB" id="5215637at2759"/>
<evidence type="ECO:0000256" key="6">
    <source>
        <dbReference type="SAM" id="Phobius"/>
    </source>
</evidence>
<evidence type="ECO:0000256" key="3">
    <source>
        <dbReference type="ARBA" id="ARBA00022989"/>
    </source>
</evidence>
<dbReference type="EMBL" id="ML978121">
    <property type="protein sequence ID" value="KAF2104134.1"/>
    <property type="molecule type" value="Genomic_DNA"/>
</dbReference>
<accession>A0A9P4IQW7</accession>
<proteinExistence type="predicted"/>
<evidence type="ECO:0000256" key="1">
    <source>
        <dbReference type="ARBA" id="ARBA00004167"/>
    </source>
</evidence>
<evidence type="ECO:0000256" key="5">
    <source>
        <dbReference type="SAM" id="MobiDB-lite"/>
    </source>
</evidence>
<name>A0A9P4IQW7_9PEZI</name>
<feature type="region of interest" description="Disordered" evidence="5">
    <location>
        <begin position="147"/>
        <end position="191"/>
    </location>
</feature>
<sequence length="716" mass="78989">MRLFASILALCLAKVWAACYFPNGDPSPADVACDADAVDSFCCFHDQACLSNKLCLVNPTESDHTQYVYARGTCTDANWASDACPSFCLDTVTGTGNPVFSCNSTSNHDFCCNNGCSCGNGNEVLSASSAPYTITLIDEPFTNTHTVTASSGSSASSSGSTSSGTASSSGTTSSSSSRTTSSSTSSSSSSNGVAIGVGVGVGVGGAILIVAAVFWFLTWRRRRQRKTKEAQLTAGAAAAAAPPFQQQQHPQYQGQHRQMSEASQPPGYGPYSAVSPHSQAPVWAFKQQPDMSQPPPVQEMEAHQLESEEDAAAVLEQDHQISYEDLCQIPRCTEAMLTGWGCYWHGIRRESSDSSYVGSFMSKVKGMCSRAQIYQSVLNGTCHLKPTAHTLALQSPLLETSFRVLAVFSHDTHGGLVRILETVLMIYLDTVAPQKTFHRFKTREAQEAYQQTVKMVNIAPRPWSPLNSGWPLALGISSNSSNQQRRRCMNKDCNAGQFLVNGRRTVWDTDSGKIWGIGTYRCHACYTYFCQHKTERSAALVQSLNEQRAKWGGYSTVWPTRLPLAEATCSNPDCDGKPGEEVFFVLDKDGQYRCEHCACCNQYCTKWWLSEAALHGNITPFRYSDEHDIRYATCAFDWVQYGEDRLPDSVYRQLDPREKACSNVDCSSDWREKLQRGKYVSFPRGLDNQCRCVTCHYYLLQRGPDWPQGLWKRRLT</sequence>
<dbReference type="InterPro" id="IPR051694">
    <property type="entry name" value="Immunoregulatory_rcpt-like"/>
</dbReference>
<comment type="subcellular location">
    <subcellularLocation>
        <location evidence="1">Membrane</location>
        <topology evidence="1">Single-pass membrane protein</topology>
    </subcellularLocation>
</comment>
<dbReference type="PANTHER" id="PTHR15549:SF26">
    <property type="entry name" value="AXIAL BUDDING PATTERN PROTEIN 2-RELATED"/>
    <property type="match status" value="1"/>
</dbReference>
<evidence type="ECO:0000313" key="9">
    <source>
        <dbReference type="Proteomes" id="UP000799772"/>
    </source>
</evidence>
<comment type="caution">
    <text evidence="8">The sequence shown here is derived from an EMBL/GenBank/DDBJ whole genome shotgun (WGS) entry which is preliminary data.</text>
</comment>
<dbReference type="Proteomes" id="UP000799772">
    <property type="component" value="Unassembled WGS sequence"/>
</dbReference>